<dbReference type="AlphaFoldDB" id="A0A6I8UIV6"/>
<accession>A0A6I8UIV6</accession>
<dbReference type="InParanoid" id="A0A6I8UIV6"/>
<proteinExistence type="predicted"/>
<keyword evidence="2" id="KW-1185">Reference proteome</keyword>
<keyword evidence="1" id="KW-0812">Transmembrane</keyword>
<gene>
    <name evidence="3" type="primary">LOC4816757</name>
</gene>
<evidence type="ECO:0000313" key="2">
    <source>
        <dbReference type="Proteomes" id="UP000001819"/>
    </source>
</evidence>
<keyword evidence="1" id="KW-0472">Membrane</keyword>
<organism evidence="2 3">
    <name type="scientific">Drosophila pseudoobscura pseudoobscura</name>
    <name type="common">Fruit fly</name>
    <dbReference type="NCBI Taxonomy" id="46245"/>
    <lineage>
        <taxon>Eukaryota</taxon>
        <taxon>Metazoa</taxon>
        <taxon>Ecdysozoa</taxon>
        <taxon>Arthropoda</taxon>
        <taxon>Hexapoda</taxon>
        <taxon>Insecta</taxon>
        <taxon>Pterygota</taxon>
        <taxon>Neoptera</taxon>
        <taxon>Endopterygota</taxon>
        <taxon>Diptera</taxon>
        <taxon>Brachycera</taxon>
        <taxon>Muscomorpha</taxon>
        <taxon>Ephydroidea</taxon>
        <taxon>Drosophilidae</taxon>
        <taxon>Drosophila</taxon>
        <taxon>Sophophora</taxon>
    </lineage>
</organism>
<evidence type="ECO:0000256" key="1">
    <source>
        <dbReference type="SAM" id="Phobius"/>
    </source>
</evidence>
<sequence length="306" mass="35545">MLFMESYMCYCSVRLGVIIVAILTIIRCMALSIVLFLMGVKCFDPLIDLFEHDSDYKDRKSIRKLINWIENSPENCLVSLQVLLYAHTAAAILSIWGSLKLQKWLVLPLAFFELMYFLQFTIQHIILMIMLKKQINLGLLIILTLIGSFYILFVGYNAITCVAMFQVISLVRSPCYRELYGDDPFHPLATKSHPHKDSSVQQLRVLKMDNDNDMDIDEQKRLSKLGLWPRRYPQVVSVIPVQAPYPALKWWQLQAMDTGQDKLQLDSSAVYRNWQQGELLNGVGGEVQRKNALNRRYAESQMHRWY</sequence>
<feature type="transmembrane region" description="Helical" evidence="1">
    <location>
        <begin position="105"/>
        <end position="130"/>
    </location>
</feature>
<reference evidence="3" key="1">
    <citation type="submission" date="2025-08" db="UniProtKB">
        <authorList>
            <consortium name="RefSeq"/>
        </authorList>
    </citation>
    <scope>IDENTIFICATION</scope>
    <source>
        <strain evidence="3">MV-25-SWS-2005</strain>
        <tissue evidence="3">Whole body</tissue>
    </source>
</reference>
<name>A0A6I8UIV6_DROPS</name>
<feature type="transmembrane region" description="Helical" evidence="1">
    <location>
        <begin position="82"/>
        <end position="99"/>
    </location>
</feature>
<evidence type="ECO:0000313" key="3">
    <source>
        <dbReference type="RefSeq" id="XP_001356076.4"/>
    </source>
</evidence>
<feature type="transmembrane region" description="Helical" evidence="1">
    <location>
        <begin position="137"/>
        <end position="159"/>
    </location>
</feature>
<keyword evidence="1" id="KW-1133">Transmembrane helix</keyword>
<dbReference type="KEGG" id="dpo:4816757"/>
<protein>
    <submittedName>
        <fullName evidence="3">Uncharacterized protein</fullName>
    </submittedName>
</protein>
<dbReference type="RefSeq" id="XP_001356076.4">
    <property type="nucleotide sequence ID" value="XM_001356040.4"/>
</dbReference>
<dbReference type="Proteomes" id="UP000001819">
    <property type="component" value="Chromosome 4"/>
</dbReference>
<feature type="transmembrane region" description="Helical" evidence="1">
    <location>
        <begin position="12"/>
        <end position="37"/>
    </location>
</feature>